<proteinExistence type="predicted"/>
<keyword evidence="2" id="KW-1185">Reference proteome</keyword>
<organism evidence="1 2">
    <name type="scientific">Trichoderma lentiforme</name>
    <dbReference type="NCBI Taxonomy" id="1567552"/>
    <lineage>
        <taxon>Eukaryota</taxon>
        <taxon>Fungi</taxon>
        <taxon>Dikarya</taxon>
        <taxon>Ascomycota</taxon>
        <taxon>Pezizomycotina</taxon>
        <taxon>Sordariomycetes</taxon>
        <taxon>Hypocreomycetidae</taxon>
        <taxon>Hypocreales</taxon>
        <taxon>Hypocreaceae</taxon>
        <taxon>Trichoderma</taxon>
    </lineage>
</organism>
<dbReference type="EMBL" id="QLNT01000017">
    <property type="protein sequence ID" value="KAF3066222.1"/>
    <property type="molecule type" value="Genomic_DNA"/>
</dbReference>
<protein>
    <submittedName>
        <fullName evidence="1">Uncharacterized protein</fullName>
    </submittedName>
</protein>
<gene>
    <name evidence="1" type="ORF">CFAM422_009420</name>
</gene>
<dbReference type="AlphaFoldDB" id="A0A9P4XB31"/>
<evidence type="ECO:0000313" key="2">
    <source>
        <dbReference type="Proteomes" id="UP000801864"/>
    </source>
</evidence>
<evidence type="ECO:0000313" key="1">
    <source>
        <dbReference type="EMBL" id="KAF3066222.1"/>
    </source>
</evidence>
<dbReference type="Proteomes" id="UP000801864">
    <property type="component" value="Unassembled WGS sequence"/>
</dbReference>
<accession>A0A9P4XB31</accession>
<reference evidence="1 2" key="1">
    <citation type="submission" date="2018-06" db="EMBL/GenBank/DDBJ databases">
        <title>Genome analysis of cellulolytic fungus Trichoderma lentiforme CFAM-422.</title>
        <authorList>
            <person name="Steindorff A.S."/>
            <person name="Formighieri E.F."/>
            <person name="Midorikawa G.E.O."/>
            <person name="Tamietti M.S."/>
            <person name="Ramos E.Z."/>
            <person name="Silva A.S."/>
            <person name="Bon E.P.S."/>
            <person name="Mendes T.D."/>
            <person name="Damaso M.C.T."/>
            <person name="Favaro L.C.L."/>
        </authorList>
    </citation>
    <scope>NUCLEOTIDE SEQUENCE [LARGE SCALE GENOMIC DNA]</scope>
    <source>
        <strain evidence="1 2">CFAM-422</strain>
    </source>
</reference>
<comment type="caution">
    <text evidence="1">The sequence shown here is derived from an EMBL/GenBank/DDBJ whole genome shotgun (WGS) entry which is preliminary data.</text>
</comment>
<sequence length="222" mass="24528">MPPVRLLMPCVAARVIFLRWEEITTRTVFFGVASRAETTPALCCRDGFRKSDVKSGNGRETTRRGTPELGSMACRARSSGWFQDRAASQTAHIDVRPQHLRPEFAANHGVRNGVGDGAFPSWAPFCLFYVGHPCIALPSRVESMRGRGAVSLWVDEREAKRAPRSANRPILTEILQSLLKMMPEMWVFDLAAVTKVLTRIRNPGGLSVNAGTKGDCTQTDKT</sequence>
<name>A0A9P4XB31_9HYPO</name>